<evidence type="ECO:0000256" key="4">
    <source>
        <dbReference type="SAM" id="MobiDB-lite"/>
    </source>
</evidence>
<comment type="similarity">
    <text evidence="1">Belongs to the FLZ family.</text>
</comment>
<dbReference type="Proteomes" id="UP000554482">
    <property type="component" value="Unassembled WGS sequence"/>
</dbReference>
<feature type="non-terminal residue" evidence="6">
    <location>
        <position position="1"/>
    </location>
</feature>
<evidence type="ECO:0000313" key="7">
    <source>
        <dbReference type="Proteomes" id="UP000554482"/>
    </source>
</evidence>
<evidence type="ECO:0000313" key="6">
    <source>
        <dbReference type="EMBL" id="KAF5197281.1"/>
    </source>
</evidence>
<evidence type="ECO:0000259" key="5">
    <source>
        <dbReference type="PROSITE" id="PS51795"/>
    </source>
</evidence>
<dbReference type="Pfam" id="PF04570">
    <property type="entry name" value="zf-FLZ"/>
    <property type="match status" value="1"/>
</dbReference>
<organism evidence="6 7">
    <name type="scientific">Thalictrum thalictroides</name>
    <name type="common">Rue-anemone</name>
    <name type="synonym">Anemone thalictroides</name>
    <dbReference type="NCBI Taxonomy" id="46969"/>
    <lineage>
        <taxon>Eukaryota</taxon>
        <taxon>Viridiplantae</taxon>
        <taxon>Streptophyta</taxon>
        <taxon>Embryophyta</taxon>
        <taxon>Tracheophyta</taxon>
        <taxon>Spermatophyta</taxon>
        <taxon>Magnoliopsida</taxon>
        <taxon>Ranunculales</taxon>
        <taxon>Ranunculaceae</taxon>
        <taxon>Thalictroideae</taxon>
        <taxon>Thalictrum</taxon>
    </lineage>
</organism>
<feature type="region of interest" description="Disordered" evidence="4">
    <location>
        <begin position="42"/>
        <end position="61"/>
    </location>
</feature>
<protein>
    <recommendedName>
        <fullName evidence="5">FLZ-type domain-containing protein</fullName>
    </recommendedName>
</protein>
<reference evidence="6 7" key="1">
    <citation type="submission" date="2020-06" db="EMBL/GenBank/DDBJ databases">
        <title>Transcriptomic and genomic resources for Thalictrum thalictroides and T. hernandezii: Facilitating candidate gene discovery in an emerging model plant lineage.</title>
        <authorList>
            <person name="Arias T."/>
            <person name="Riano-Pachon D.M."/>
            <person name="Di Stilio V.S."/>
        </authorList>
    </citation>
    <scope>NUCLEOTIDE SEQUENCE [LARGE SCALE GENOMIC DNA]</scope>
    <source>
        <strain evidence="7">cv. WT478/WT964</strain>
        <tissue evidence="6">Leaves</tissue>
    </source>
</reference>
<dbReference type="OrthoDB" id="1926521at2759"/>
<dbReference type="InterPro" id="IPR007650">
    <property type="entry name" value="Zf-FLZ_dom"/>
</dbReference>
<keyword evidence="2" id="KW-0479">Metal-binding</keyword>
<dbReference type="GO" id="GO:0046872">
    <property type="term" value="F:metal ion binding"/>
    <property type="evidence" value="ECO:0007669"/>
    <property type="project" value="UniProtKB-KW"/>
</dbReference>
<keyword evidence="7" id="KW-1185">Reference proteome</keyword>
<feature type="compositionally biased region" description="Basic residues" evidence="4">
    <location>
        <begin position="44"/>
        <end position="61"/>
    </location>
</feature>
<feature type="domain" description="FLZ-type" evidence="5">
    <location>
        <begin position="1"/>
        <end position="22"/>
    </location>
</feature>
<dbReference type="AlphaFoldDB" id="A0A7J6WIT8"/>
<evidence type="ECO:0000256" key="1">
    <source>
        <dbReference type="ARBA" id="ARBA00009374"/>
    </source>
</evidence>
<accession>A0A7J6WIT8</accession>
<proteinExistence type="inferred from homology"/>
<dbReference type="EMBL" id="JABWDY010014850">
    <property type="protein sequence ID" value="KAF5197281.1"/>
    <property type="molecule type" value="Genomic_DNA"/>
</dbReference>
<sequence length="61" mass="7172">GDRAFCSMECRYRQIVMDEEEEEQENVKIRVSGCFFATPTNSSTHRHGNCKRNKNKVRSNF</sequence>
<evidence type="ECO:0000256" key="3">
    <source>
        <dbReference type="PROSITE-ProRule" id="PRU01131"/>
    </source>
</evidence>
<comment type="caution">
    <text evidence="6">The sequence shown here is derived from an EMBL/GenBank/DDBJ whole genome shotgun (WGS) entry which is preliminary data.</text>
</comment>
<gene>
    <name evidence="6" type="ORF">FRX31_013129</name>
</gene>
<dbReference type="PROSITE" id="PS51795">
    <property type="entry name" value="ZF_FLZ"/>
    <property type="match status" value="1"/>
</dbReference>
<evidence type="ECO:0000256" key="2">
    <source>
        <dbReference type="ARBA" id="ARBA00022723"/>
    </source>
</evidence>
<feature type="zinc finger region" description="FLZ-type" evidence="3">
    <location>
        <begin position="1"/>
        <end position="22"/>
    </location>
</feature>
<name>A0A7J6WIT8_THATH</name>